<protein>
    <recommendedName>
        <fullName evidence="3">Condensin-2 complex subunit H2</fullName>
    </recommendedName>
    <alternativeName>
        <fullName evidence="6">Non-SMC condensin II complex subunit H2</fullName>
    </alternativeName>
</protein>
<dbReference type="Pfam" id="PF16869">
    <property type="entry name" value="CNDH2_M"/>
    <property type="match status" value="1"/>
</dbReference>
<reference evidence="11 12" key="1">
    <citation type="journal article" date="2008" name="Nature">
        <title>The genome of the choanoflagellate Monosiga brevicollis and the origin of metazoans.</title>
        <authorList>
            <consortium name="JGI Sequencing"/>
            <person name="King N."/>
            <person name="Westbrook M.J."/>
            <person name="Young S.L."/>
            <person name="Kuo A."/>
            <person name="Abedin M."/>
            <person name="Chapman J."/>
            <person name="Fairclough S."/>
            <person name="Hellsten U."/>
            <person name="Isogai Y."/>
            <person name="Letunic I."/>
            <person name="Marr M."/>
            <person name="Pincus D."/>
            <person name="Putnam N."/>
            <person name="Rokas A."/>
            <person name="Wright K.J."/>
            <person name="Zuzow R."/>
            <person name="Dirks W."/>
            <person name="Good M."/>
            <person name="Goodstein D."/>
            <person name="Lemons D."/>
            <person name="Li W."/>
            <person name="Lyons J.B."/>
            <person name="Morris A."/>
            <person name="Nichols S."/>
            <person name="Richter D.J."/>
            <person name="Salamov A."/>
            <person name="Bork P."/>
            <person name="Lim W.A."/>
            <person name="Manning G."/>
            <person name="Miller W.T."/>
            <person name="McGinnis W."/>
            <person name="Shapiro H."/>
            <person name="Tjian R."/>
            <person name="Grigoriev I.V."/>
            <person name="Rokhsar D."/>
        </authorList>
    </citation>
    <scope>NUCLEOTIDE SEQUENCE [LARGE SCALE GENOMIC DNA]</scope>
    <source>
        <strain evidence="12">MX1 / ATCC 50154</strain>
    </source>
</reference>
<keyword evidence="4" id="KW-0226">DNA condensation</keyword>
<feature type="domain" description="Condensin II complex subunit H2 N-terminal" evidence="8">
    <location>
        <begin position="12"/>
        <end position="129"/>
    </location>
</feature>
<dbReference type="OMA" id="NPYEPGN"/>
<dbReference type="InParanoid" id="A9V3Q2"/>
<comment type="subcellular location">
    <subcellularLocation>
        <location evidence="1">Nucleus</location>
    </subcellularLocation>
</comment>
<evidence type="ECO:0000256" key="4">
    <source>
        <dbReference type="ARBA" id="ARBA00023067"/>
    </source>
</evidence>
<dbReference type="AlphaFoldDB" id="A9V3Q2"/>
<dbReference type="Pfam" id="PF06278">
    <property type="entry name" value="CNDH2_N"/>
    <property type="match status" value="1"/>
</dbReference>
<evidence type="ECO:0000256" key="1">
    <source>
        <dbReference type="ARBA" id="ARBA00004123"/>
    </source>
</evidence>
<feature type="domain" description="Condensin II complex subunit H2 middle" evidence="10">
    <location>
        <begin position="152"/>
        <end position="214"/>
    </location>
</feature>
<dbReference type="InterPro" id="IPR031737">
    <property type="entry name" value="CNDH2_C"/>
</dbReference>
<dbReference type="PANTHER" id="PTHR14324">
    <property type="entry name" value="CONDENSIN-2 COMPLEX SUBUNIT H2"/>
    <property type="match status" value="1"/>
</dbReference>
<dbReference type="PANTHER" id="PTHR14324:SF3">
    <property type="entry name" value="CONDENSIN-2 COMPLEX SUBUNIT H2"/>
    <property type="match status" value="1"/>
</dbReference>
<dbReference type="GO" id="GO:0051306">
    <property type="term" value="P:mitotic sister chromatid separation"/>
    <property type="evidence" value="ECO:0000318"/>
    <property type="project" value="GO_Central"/>
</dbReference>
<dbReference type="InterPro" id="IPR031719">
    <property type="entry name" value="H2_M"/>
</dbReference>
<organism evidence="11 12">
    <name type="scientific">Monosiga brevicollis</name>
    <name type="common">Choanoflagellate</name>
    <dbReference type="NCBI Taxonomy" id="81824"/>
    <lineage>
        <taxon>Eukaryota</taxon>
        <taxon>Choanoflagellata</taxon>
        <taxon>Craspedida</taxon>
        <taxon>Salpingoecidae</taxon>
        <taxon>Monosiga</taxon>
    </lineage>
</organism>
<dbReference type="Pfam" id="PF16858">
    <property type="entry name" value="CNDH2_C"/>
    <property type="match status" value="1"/>
</dbReference>
<feature type="compositionally biased region" description="Low complexity" evidence="7">
    <location>
        <begin position="218"/>
        <end position="236"/>
    </location>
</feature>
<dbReference type="GeneID" id="5892530"/>
<dbReference type="GO" id="GO:0010032">
    <property type="term" value="P:meiotic chromosome condensation"/>
    <property type="evidence" value="ECO:0000318"/>
    <property type="project" value="GO_Central"/>
</dbReference>
<evidence type="ECO:0000256" key="2">
    <source>
        <dbReference type="ARBA" id="ARBA00007844"/>
    </source>
</evidence>
<sequence>MTLSGDGAPVESRFQHLLQPIRDIADNWNIDIARELEEYLGEIENLEFCFEGSSETFNFAEAALVIQGSACIYSKKVEYLYNLVYETLNKLADKRRVQDKSSVDADGNDADAAELLHEDHVEFLSLDDLPQATNIDLQDHEEQLEETQDLQRMPLCLMPVTSTPYGEAPLLGMKGDVIGNRKDFKMNTSILHDSGALLLGDDASRYVDHSFIRPTTSFAVPSPGGASPSGLASPGGPQIGLSTPRLAARREDDPWATMDPHENNNTTPNQPYKRLTSLKVGDWFKYWAMGKVPRGYTIRGEHIAKDKKSKASTVRPLTAFLQQQRARRERRRGTVAFMPALSQLCPDRLRAEEQRRADAARQDRINARRTQHTIEEQWAVHGVRYMPDTPELSRCALAEMPDADGPDMDDFDHDDGYDAPVPDAPQLEFEHVEHVGPINISSQSDQPASTSLVQPAYEDLVQDYIQKFIAESEKYRIETDLTRRVETWKSRIQPVLEEEDQRPAFDIHDYGAKLMTRLPENKKKETSFPEIAPKESFQVARDFLALLQLANNGNVEIVPPKEGKEFGVKLLHRQQVNQWRFAEQALFSVF</sequence>
<evidence type="ECO:0000259" key="8">
    <source>
        <dbReference type="Pfam" id="PF06278"/>
    </source>
</evidence>
<evidence type="ECO:0000256" key="6">
    <source>
        <dbReference type="ARBA" id="ARBA00030479"/>
    </source>
</evidence>
<dbReference type="GO" id="GO:0003682">
    <property type="term" value="F:chromatin binding"/>
    <property type="evidence" value="ECO:0000318"/>
    <property type="project" value="GO_Central"/>
</dbReference>
<dbReference type="InterPro" id="IPR009378">
    <property type="entry name" value="H2_N"/>
</dbReference>
<dbReference type="KEGG" id="mbr:MONBRDRAFT_26851"/>
<evidence type="ECO:0000259" key="10">
    <source>
        <dbReference type="Pfam" id="PF16869"/>
    </source>
</evidence>
<evidence type="ECO:0000259" key="9">
    <source>
        <dbReference type="Pfam" id="PF16858"/>
    </source>
</evidence>
<evidence type="ECO:0000313" key="12">
    <source>
        <dbReference type="Proteomes" id="UP000001357"/>
    </source>
</evidence>
<dbReference type="FunCoup" id="A9V3Q2">
    <property type="interactions" value="1081"/>
</dbReference>
<feature type="region of interest" description="Disordered" evidence="7">
    <location>
        <begin position="218"/>
        <end position="242"/>
    </location>
</feature>
<evidence type="ECO:0000256" key="3">
    <source>
        <dbReference type="ARBA" id="ARBA00016903"/>
    </source>
</evidence>
<feature type="domain" description="Condensin-2 complex subunit H2 C-terminal" evidence="9">
    <location>
        <begin position="457"/>
        <end position="575"/>
    </location>
</feature>
<feature type="region of interest" description="Disordered" evidence="7">
    <location>
        <begin position="254"/>
        <end position="273"/>
    </location>
</feature>
<gene>
    <name evidence="11" type="ORF">MONBRDRAFT_26851</name>
</gene>
<keyword evidence="12" id="KW-1185">Reference proteome</keyword>
<proteinExistence type="inferred from homology"/>
<dbReference type="STRING" id="81824.A9V3Q2"/>
<accession>A9V3Q2</accession>
<comment type="similarity">
    <text evidence="2">Belongs to the CND2 H2 (condensin-2 subunit 2) family.</text>
</comment>
<evidence type="ECO:0000256" key="7">
    <source>
        <dbReference type="SAM" id="MobiDB-lite"/>
    </source>
</evidence>
<keyword evidence="5" id="KW-0539">Nucleus</keyword>
<dbReference type="InterPro" id="IPR031739">
    <property type="entry name" value="Ncaph2"/>
</dbReference>
<dbReference type="eggNOG" id="KOG2359">
    <property type="taxonomic scope" value="Eukaryota"/>
</dbReference>
<dbReference type="Proteomes" id="UP000001357">
    <property type="component" value="Unassembled WGS sequence"/>
</dbReference>
<name>A9V3Q2_MONBE</name>
<dbReference type="GO" id="GO:0005634">
    <property type="term" value="C:nucleus"/>
    <property type="evidence" value="ECO:0000318"/>
    <property type="project" value="GO_Central"/>
</dbReference>
<evidence type="ECO:0000313" key="11">
    <source>
        <dbReference type="EMBL" id="EDQ87744.1"/>
    </source>
</evidence>
<dbReference type="RefSeq" id="XP_001747277.1">
    <property type="nucleotide sequence ID" value="XM_001747225.1"/>
</dbReference>
<dbReference type="EMBL" id="CH991557">
    <property type="protein sequence ID" value="EDQ87744.1"/>
    <property type="molecule type" value="Genomic_DNA"/>
</dbReference>
<dbReference type="GO" id="GO:0000796">
    <property type="term" value="C:condensin complex"/>
    <property type="evidence" value="ECO:0000318"/>
    <property type="project" value="GO_Central"/>
</dbReference>
<evidence type="ECO:0000256" key="5">
    <source>
        <dbReference type="ARBA" id="ARBA00023242"/>
    </source>
</evidence>